<dbReference type="KEGG" id="bco:Bcell_2488"/>
<dbReference type="HOGENOM" id="CLU_105734_0_0_9"/>
<keyword evidence="6" id="KW-0282">Flagellum</keyword>
<evidence type="ECO:0000256" key="3">
    <source>
        <dbReference type="ARBA" id="ARBA00022989"/>
    </source>
</evidence>
<evidence type="ECO:0000313" key="6">
    <source>
        <dbReference type="EMBL" id="ADU30745.1"/>
    </source>
</evidence>
<sequence length="211" mass="23992">MLLPSTYLADDWGEGNGNVGDMLNRTEHEPINSDQEEGSPAIVDSTEDDETFTVENNQSVLWLTIQMFLALGFIIFLIYGLLKFVNSKSKSFRQHSTLESIGGISLGSNRSVQVVRVGDKLFVLGVGDSIQLLKEIEDQEEVERVIQENKPKEVFDEPMMKLSTWFKERLNGATPSTDEKKNFQHLLNRELKEVKESKDRINQALKEKNND</sequence>
<organism evidence="6 7">
    <name type="scientific">Evansella cellulosilytica (strain ATCC 21833 / DSM 2522 / FERM P-1141 / JCM 9156 / N-4)</name>
    <name type="common">Bacillus cellulosilyticus</name>
    <dbReference type="NCBI Taxonomy" id="649639"/>
    <lineage>
        <taxon>Bacteria</taxon>
        <taxon>Bacillati</taxon>
        <taxon>Bacillota</taxon>
        <taxon>Bacilli</taxon>
        <taxon>Bacillales</taxon>
        <taxon>Bacillaceae</taxon>
        <taxon>Evansella</taxon>
    </lineage>
</organism>
<dbReference type="Pfam" id="PF04347">
    <property type="entry name" value="FliO"/>
    <property type="match status" value="1"/>
</dbReference>
<protein>
    <recommendedName>
        <fullName evidence="5">Flagellar protein</fullName>
    </recommendedName>
</protein>
<gene>
    <name evidence="6" type="ordered locus">Bcell_2488</name>
</gene>
<evidence type="ECO:0000256" key="5">
    <source>
        <dbReference type="RuleBase" id="RU362064"/>
    </source>
</evidence>
<dbReference type="GO" id="GO:0044781">
    <property type="term" value="P:bacterial-type flagellum organization"/>
    <property type="evidence" value="ECO:0007669"/>
    <property type="project" value="UniProtKB-UniRule"/>
</dbReference>
<evidence type="ECO:0000313" key="7">
    <source>
        <dbReference type="Proteomes" id="UP000001401"/>
    </source>
</evidence>
<comment type="subcellular location">
    <subcellularLocation>
        <location evidence="5">Cell membrane</location>
    </subcellularLocation>
    <subcellularLocation>
        <location evidence="5">Bacterial flagellum basal body</location>
    </subcellularLocation>
</comment>
<dbReference type="STRING" id="649639.Bcell_2488"/>
<accession>E6TSV3</accession>
<keyword evidence="6" id="KW-0966">Cell projection</keyword>
<dbReference type="Proteomes" id="UP000001401">
    <property type="component" value="Chromosome"/>
</dbReference>
<keyword evidence="3 5" id="KW-1133">Transmembrane helix</keyword>
<reference evidence="6" key="1">
    <citation type="submission" date="2010-12" db="EMBL/GenBank/DDBJ databases">
        <title>Complete sequence of Bacillus cellulosilyticus DSM 2522.</title>
        <authorList>
            <consortium name="US DOE Joint Genome Institute"/>
            <person name="Lucas S."/>
            <person name="Copeland A."/>
            <person name="Lapidus A."/>
            <person name="Cheng J.-F."/>
            <person name="Bruce D."/>
            <person name="Goodwin L."/>
            <person name="Pitluck S."/>
            <person name="Chertkov O."/>
            <person name="Detter J.C."/>
            <person name="Han C."/>
            <person name="Tapia R."/>
            <person name="Land M."/>
            <person name="Hauser L."/>
            <person name="Jeffries C."/>
            <person name="Kyrpides N."/>
            <person name="Ivanova N."/>
            <person name="Mikhailova N."/>
            <person name="Brumm P."/>
            <person name="Mead D."/>
            <person name="Woyke T."/>
        </authorList>
    </citation>
    <scope>NUCLEOTIDE SEQUENCE [LARGE SCALE GENOMIC DNA]</scope>
    <source>
        <strain evidence="6">DSM 2522</strain>
    </source>
</reference>
<name>E6TSV3_EVAC2</name>
<evidence type="ECO:0000256" key="2">
    <source>
        <dbReference type="ARBA" id="ARBA00022692"/>
    </source>
</evidence>
<dbReference type="AlphaFoldDB" id="E6TSV3"/>
<keyword evidence="1 5" id="KW-1003">Cell membrane</keyword>
<dbReference type="EMBL" id="CP002394">
    <property type="protein sequence ID" value="ADU30745.1"/>
    <property type="molecule type" value="Genomic_DNA"/>
</dbReference>
<dbReference type="NCBIfam" id="TIGR03500">
    <property type="entry name" value="FliO_TIGR"/>
    <property type="match status" value="1"/>
</dbReference>
<dbReference type="eggNOG" id="COG3190">
    <property type="taxonomic scope" value="Bacteria"/>
</dbReference>
<keyword evidence="4 5" id="KW-0472">Membrane</keyword>
<proteinExistence type="inferred from homology"/>
<keyword evidence="6" id="KW-0969">Cilium</keyword>
<dbReference type="InterPro" id="IPR022781">
    <property type="entry name" value="Flagellar_biosynth_FliO"/>
</dbReference>
<dbReference type="GO" id="GO:0005886">
    <property type="term" value="C:plasma membrane"/>
    <property type="evidence" value="ECO:0007669"/>
    <property type="project" value="UniProtKB-SubCell"/>
</dbReference>
<evidence type="ECO:0000256" key="4">
    <source>
        <dbReference type="ARBA" id="ARBA00023136"/>
    </source>
</evidence>
<keyword evidence="2 5" id="KW-0812">Transmembrane</keyword>
<keyword evidence="7" id="KW-1185">Reference proteome</keyword>
<feature type="transmembrane region" description="Helical" evidence="5">
    <location>
        <begin position="60"/>
        <end position="82"/>
    </location>
</feature>
<keyword evidence="5" id="KW-0975">Bacterial flagellum</keyword>
<dbReference type="GO" id="GO:0009425">
    <property type="term" value="C:bacterial-type flagellum basal body"/>
    <property type="evidence" value="ECO:0007669"/>
    <property type="project" value="UniProtKB-SubCell"/>
</dbReference>
<evidence type="ECO:0000256" key="1">
    <source>
        <dbReference type="ARBA" id="ARBA00022475"/>
    </source>
</evidence>
<comment type="similarity">
    <text evidence="5">Belongs to the FliO/MopB family.</text>
</comment>